<reference evidence="3" key="1">
    <citation type="submission" date="2025-02" db="EMBL/GenBank/DDBJ databases">
        <authorList>
            <consortium name="NCBI Genome Project"/>
        </authorList>
    </citation>
    <scope>NUCLEOTIDE SEQUENCE</scope>
</reference>
<dbReference type="AlphaFoldDB" id="A0AAJ8BLJ2"/>
<keyword evidence="2" id="KW-1133">Transmembrane helix</keyword>
<feature type="compositionally biased region" description="Basic and acidic residues" evidence="1">
    <location>
        <begin position="46"/>
        <end position="60"/>
    </location>
</feature>
<name>A0AAJ8BLJ2_ASPNG</name>
<feature type="region of interest" description="Disordered" evidence="1">
    <location>
        <begin position="30"/>
        <end position="98"/>
    </location>
</feature>
<evidence type="ECO:0000313" key="3">
    <source>
        <dbReference type="RefSeq" id="XP_059599890.1"/>
    </source>
</evidence>
<dbReference type="GeneID" id="4978672"/>
<feature type="compositionally biased region" description="Basic and acidic residues" evidence="1">
    <location>
        <begin position="209"/>
        <end position="226"/>
    </location>
</feature>
<gene>
    <name evidence="3" type="ORF">An02g01860</name>
</gene>
<feature type="compositionally biased region" description="Low complexity" evidence="1">
    <location>
        <begin position="30"/>
        <end position="39"/>
    </location>
</feature>
<feature type="transmembrane region" description="Helical" evidence="2">
    <location>
        <begin position="122"/>
        <end position="140"/>
    </location>
</feature>
<keyword evidence="2" id="KW-0812">Transmembrane</keyword>
<evidence type="ECO:0000256" key="1">
    <source>
        <dbReference type="SAM" id="MobiDB-lite"/>
    </source>
</evidence>
<sequence>MPPVTIPQFLLPRGAPSPLSLRALNRRTTYRITSSTTQRCASSTPDDSKPRVLSKPDKFRPPSHPARRVVQTRNGKVVNSGPINYPGPKLSEKEKEEQKHRQYPNMFPPEGTVMHKFLTNRWIHIWIAMGVLTSLATFTFTTNFKHSSPFAHLLPPWSALLSHPIDTVRQAISVFRMHVQHNSIETREKRRRRVDDAEKRRQYRVAHGLEEPNEKDLAGADGKEVAVDDQSPVAKEQQGEDDKNVYVDWEGNKRPVKKWLGICQGLYHSNVYWFAIFLHSSDTISTQLRIFQQVPGMFPTRKLQSIKNTEDSEYGVTVSPGLHDNMSLHSFPDNAGTRSFTLGPVGLYCVDSHIPCNKVMVLEMYLLYLMHYQSISKSS</sequence>
<dbReference type="KEGG" id="ang:An02g01860"/>
<protein>
    <submittedName>
        <fullName evidence="3">Uncharacterized protein</fullName>
    </submittedName>
</protein>
<dbReference type="VEuPathDB" id="FungiDB:An02g01860"/>
<accession>A0AAJ8BLJ2</accession>
<reference evidence="3" key="2">
    <citation type="submission" date="2025-08" db="UniProtKB">
        <authorList>
            <consortium name="RefSeq"/>
        </authorList>
    </citation>
    <scope>IDENTIFICATION</scope>
</reference>
<proteinExistence type="predicted"/>
<organism evidence="3">
    <name type="scientific">Aspergillus niger</name>
    <dbReference type="NCBI Taxonomy" id="5061"/>
    <lineage>
        <taxon>Eukaryota</taxon>
        <taxon>Fungi</taxon>
        <taxon>Dikarya</taxon>
        <taxon>Ascomycota</taxon>
        <taxon>Pezizomycotina</taxon>
        <taxon>Eurotiomycetes</taxon>
        <taxon>Eurotiomycetidae</taxon>
        <taxon>Eurotiales</taxon>
        <taxon>Aspergillaceae</taxon>
        <taxon>Aspergillus</taxon>
        <taxon>Aspergillus subgen. Circumdati</taxon>
    </lineage>
</organism>
<evidence type="ECO:0000256" key="2">
    <source>
        <dbReference type="SAM" id="Phobius"/>
    </source>
</evidence>
<dbReference type="RefSeq" id="XP_059599890.1">
    <property type="nucleotide sequence ID" value="XM_059746093.1"/>
</dbReference>
<keyword evidence="2" id="KW-0472">Membrane</keyword>
<feature type="region of interest" description="Disordered" evidence="1">
    <location>
        <begin position="209"/>
        <end position="241"/>
    </location>
</feature>